<sequence>MQLTLFTDYCFRVLIYLAQQPQRRVTVTELSDYYGISRHHLVKVVHWLGRQGHVTTSRGKQGGLRLARPAKDINIGQVARTTEPGFDLVECFDAATNTCRILPQCGLAGVLMGATRAFLAELDRYTLADLSGRPLPVAPGEVRLGDRPERAGAARTGEG</sequence>
<dbReference type="PANTHER" id="PTHR33221">
    <property type="entry name" value="WINGED HELIX-TURN-HELIX TRANSCRIPTIONAL REGULATOR, RRF2 FAMILY"/>
    <property type="match status" value="1"/>
</dbReference>
<dbReference type="PANTHER" id="PTHR33221:SF4">
    <property type="entry name" value="HTH-TYPE TRANSCRIPTIONAL REPRESSOR NSRR"/>
    <property type="match status" value="1"/>
</dbReference>
<dbReference type="Pfam" id="PF02082">
    <property type="entry name" value="Rrf2"/>
    <property type="match status" value="1"/>
</dbReference>
<dbReference type="STRING" id="1810504.PG2T_12880"/>
<name>A0A1B1YWA7_9GAMM</name>
<dbReference type="Proteomes" id="UP000092952">
    <property type="component" value="Chromosome"/>
</dbReference>
<evidence type="ECO:0008006" key="5">
    <source>
        <dbReference type="Google" id="ProtNLM"/>
    </source>
</evidence>
<feature type="compositionally biased region" description="Basic and acidic residues" evidence="2">
    <location>
        <begin position="143"/>
        <end position="159"/>
    </location>
</feature>
<dbReference type="PROSITE" id="PS51197">
    <property type="entry name" value="HTH_RRF2_2"/>
    <property type="match status" value="1"/>
</dbReference>
<evidence type="ECO:0000256" key="2">
    <source>
        <dbReference type="SAM" id="MobiDB-lite"/>
    </source>
</evidence>
<dbReference type="GO" id="GO:0003700">
    <property type="term" value="F:DNA-binding transcription factor activity"/>
    <property type="evidence" value="ECO:0007669"/>
    <property type="project" value="TreeGrafter"/>
</dbReference>
<protein>
    <recommendedName>
        <fullName evidence="5">BadM/Rrf2 family transcriptional regulator</fullName>
    </recommendedName>
</protein>
<dbReference type="KEGG" id="gbi:PG2T_12880"/>
<dbReference type="InterPro" id="IPR036390">
    <property type="entry name" value="WH_DNA-bd_sf"/>
</dbReference>
<dbReference type="EMBL" id="CP014671">
    <property type="protein sequence ID" value="ANX04978.1"/>
    <property type="molecule type" value="Genomic_DNA"/>
</dbReference>
<dbReference type="RefSeq" id="WP_068806264.1">
    <property type="nucleotide sequence ID" value="NZ_CP014671.1"/>
</dbReference>
<dbReference type="SUPFAM" id="SSF46785">
    <property type="entry name" value="Winged helix' DNA-binding domain"/>
    <property type="match status" value="1"/>
</dbReference>
<reference evidence="4" key="1">
    <citation type="submission" date="2016-03" db="EMBL/GenBank/DDBJ databases">
        <title>Complete genome sequence of Solimmundus cernigliae, representing a novel lineage of polycyclic aromatic hydrocarbon degraders within the Gammaproteobacteria.</title>
        <authorList>
            <person name="Singleton D.R."/>
            <person name="Dickey A.N."/>
            <person name="Scholl E.H."/>
            <person name="Wright F.A."/>
            <person name="Aitken M.D."/>
        </authorList>
    </citation>
    <scope>NUCLEOTIDE SEQUENCE [LARGE SCALE GENOMIC DNA]</scope>
    <source>
        <strain evidence="4">TR3.2</strain>
    </source>
</reference>
<dbReference type="OrthoDB" id="9795923at2"/>
<dbReference type="AlphaFoldDB" id="A0A1B1YWA7"/>
<dbReference type="InParanoid" id="A0A1B1YWA7"/>
<dbReference type="InterPro" id="IPR000944">
    <property type="entry name" value="Tscrpt_reg_Rrf2"/>
</dbReference>
<dbReference type="Gene3D" id="1.10.10.10">
    <property type="entry name" value="Winged helix-like DNA-binding domain superfamily/Winged helix DNA-binding domain"/>
    <property type="match status" value="1"/>
</dbReference>
<dbReference type="GO" id="GO:0003677">
    <property type="term" value="F:DNA binding"/>
    <property type="evidence" value="ECO:0007669"/>
    <property type="project" value="UniProtKB-KW"/>
</dbReference>
<evidence type="ECO:0000256" key="1">
    <source>
        <dbReference type="ARBA" id="ARBA00023125"/>
    </source>
</evidence>
<feature type="region of interest" description="Disordered" evidence="2">
    <location>
        <begin position="139"/>
        <end position="159"/>
    </location>
</feature>
<accession>A0A1B1YWA7</accession>
<keyword evidence="1" id="KW-0238">DNA-binding</keyword>
<dbReference type="FunCoup" id="A0A1B1YWA7">
    <property type="interactions" value="232"/>
</dbReference>
<keyword evidence="4" id="KW-1185">Reference proteome</keyword>
<dbReference type="InterPro" id="IPR036388">
    <property type="entry name" value="WH-like_DNA-bd_sf"/>
</dbReference>
<gene>
    <name evidence="3" type="ORF">PG2T_12880</name>
</gene>
<dbReference type="GO" id="GO:0005829">
    <property type="term" value="C:cytosol"/>
    <property type="evidence" value="ECO:0007669"/>
    <property type="project" value="TreeGrafter"/>
</dbReference>
<evidence type="ECO:0000313" key="3">
    <source>
        <dbReference type="EMBL" id="ANX04978.1"/>
    </source>
</evidence>
<dbReference type="NCBIfam" id="TIGR00738">
    <property type="entry name" value="rrf2_super"/>
    <property type="match status" value="1"/>
</dbReference>
<evidence type="ECO:0000313" key="4">
    <source>
        <dbReference type="Proteomes" id="UP000092952"/>
    </source>
</evidence>
<proteinExistence type="predicted"/>
<organism evidence="3 4">
    <name type="scientific">Immundisolibacter cernigliae</name>
    <dbReference type="NCBI Taxonomy" id="1810504"/>
    <lineage>
        <taxon>Bacteria</taxon>
        <taxon>Pseudomonadati</taxon>
        <taxon>Pseudomonadota</taxon>
        <taxon>Gammaproteobacteria</taxon>
        <taxon>Immundisolibacterales</taxon>
        <taxon>Immundisolibacteraceae</taxon>
        <taxon>Immundisolibacter</taxon>
    </lineage>
</organism>